<dbReference type="AlphaFoldDB" id="A0A438HLG6"/>
<evidence type="ECO:0000259" key="1">
    <source>
        <dbReference type="Pfam" id="PF09353"/>
    </source>
</evidence>
<gene>
    <name evidence="2" type="primary">LPA3_1</name>
    <name evidence="2" type="ORF">CK203_046564</name>
</gene>
<evidence type="ECO:0000313" key="2">
    <source>
        <dbReference type="EMBL" id="RVW85277.1"/>
    </source>
</evidence>
<evidence type="ECO:0000313" key="3">
    <source>
        <dbReference type="Proteomes" id="UP000288805"/>
    </source>
</evidence>
<dbReference type="Pfam" id="PF09353">
    <property type="entry name" value="DUF1995"/>
    <property type="match status" value="1"/>
</dbReference>
<dbReference type="Proteomes" id="UP000288805">
    <property type="component" value="Unassembled WGS sequence"/>
</dbReference>
<organism evidence="2 3">
    <name type="scientific">Vitis vinifera</name>
    <name type="common">Grape</name>
    <dbReference type="NCBI Taxonomy" id="29760"/>
    <lineage>
        <taxon>Eukaryota</taxon>
        <taxon>Viridiplantae</taxon>
        <taxon>Streptophyta</taxon>
        <taxon>Embryophyta</taxon>
        <taxon>Tracheophyta</taxon>
        <taxon>Spermatophyta</taxon>
        <taxon>Magnoliopsida</taxon>
        <taxon>eudicotyledons</taxon>
        <taxon>Gunneridae</taxon>
        <taxon>Pentapetalae</taxon>
        <taxon>rosids</taxon>
        <taxon>Vitales</taxon>
        <taxon>Vitaceae</taxon>
        <taxon>Viteae</taxon>
        <taxon>Vitis</taxon>
    </lineage>
</organism>
<name>A0A438HLG6_VITVI</name>
<comment type="caution">
    <text evidence="2">The sequence shown here is derived from an EMBL/GenBank/DDBJ whole genome shotgun (WGS) entry which is preliminary data.</text>
</comment>
<dbReference type="EMBL" id="QGNW01000206">
    <property type="protein sequence ID" value="RVW85277.1"/>
    <property type="molecule type" value="Genomic_DNA"/>
</dbReference>
<dbReference type="InterPro" id="IPR018962">
    <property type="entry name" value="DUF1995"/>
</dbReference>
<protein>
    <submittedName>
        <fullName evidence="2">Protein low PSII accumulation 3, chloroplastic</fullName>
    </submittedName>
</protein>
<sequence>MTYGLEFVGSCLRKQGEIFVLMEEMDKRTPLFCLSFSPRGLRWKGRALGSLISSLLMTRDVGWVEALGAVSGRTLFYHAPLILDCLDIWLGRNLNNLVTVAHGFLDRSANCNSPQLLLGSIHILEIFAPSTPTLLFNLELDTLRADLGLLGFPTKDLHYRFLSQFVPVFYIRIREYSKTVAVAPYIVNYSGALFRQYPGKNFLRIKTVGQSVVFI</sequence>
<dbReference type="PANTHER" id="PTHR34051">
    <property type="entry name" value="PROTEIN LOW PSII ACCUMULATION 3, CHLOROPLASTIC"/>
    <property type="match status" value="1"/>
</dbReference>
<proteinExistence type="predicted"/>
<accession>A0A438HLG6</accession>
<dbReference type="InterPro" id="IPR044687">
    <property type="entry name" value="LPA3"/>
</dbReference>
<reference evidence="2 3" key="1">
    <citation type="journal article" date="2018" name="PLoS Genet.">
        <title>Population sequencing reveals clonal diversity and ancestral inbreeding in the grapevine cultivar Chardonnay.</title>
        <authorList>
            <person name="Roach M.J."/>
            <person name="Johnson D.L."/>
            <person name="Bohlmann J."/>
            <person name="van Vuuren H.J."/>
            <person name="Jones S.J."/>
            <person name="Pretorius I.S."/>
            <person name="Schmidt S.A."/>
            <person name="Borneman A.R."/>
        </authorList>
    </citation>
    <scope>NUCLEOTIDE SEQUENCE [LARGE SCALE GENOMIC DNA]</scope>
    <source>
        <strain evidence="3">cv. Chardonnay</strain>
        <tissue evidence="2">Leaf</tissue>
    </source>
</reference>
<dbReference type="PANTHER" id="PTHR34051:SF2">
    <property type="entry name" value="PROTEIN LPA3"/>
    <property type="match status" value="1"/>
</dbReference>
<feature type="domain" description="DUF1995" evidence="1">
    <location>
        <begin position="129"/>
        <end position="200"/>
    </location>
</feature>